<dbReference type="InterPro" id="IPR013517">
    <property type="entry name" value="FG-GAP"/>
</dbReference>
<dbReference type="Gene3D" id="2.130.10.130">
    <property type="entry name" value="Integrin alpha, N-terminal"/>
    <property type="match status" value="2"/>
</dbReference>
<keyword evidence="3" id="KW-1133">Transmembrane helix</keyword>
<evidence type="ECO:0000256" key="3">
    <source>
        <dbReference type="SAM" id="Phobius"/>
    </source>
</evidence>
<dbReference type="PROSITE" id="PS50026">
    <property type="entry name" value="EGF_3"/>
    <property type="match status" value="1"/>
</dbReference>
<dbReference type="Proteomes" id="UP000604046">
    <property type="component" value="Unassembled WGS sequence"/>
</dbReference>
<keyword evidence="2" id="KW-0245">EGF-like domain</keyword>
<comment type="caution">
    <text evidence="2">Lacks conserved residue(s) required for the propagation of feature annotation.</text>
</comment>
<dbReference type="SUPFAM" id="SSF69318">
    <property type="entry name" value="Integrin alpha N-terminal domain"/>
    <property type="match status" value="2"/>
</dbReference>
<feature type="non-terminal residue" evidence="5">
    <location>
        <position position="1"/>
    </location>
</feature>
<keyword evidence="2" id="KW-1015">Disulfide bond</keyword>
<dbReference type="InterPro" id="IPR009030">
    <property type="entry name" value="Growth_fac_rcpt_cys_sf"/>
</dbReference>
<keyword evidence="1" id="KW-0732">Signal</keyword>
<comment type="caution">
    <text evidence="5">The sequence shown here is derived from an EMBL/GenBank/DDBJ whole genome shotgun (WGS) entry which is preliminary data.</text>
</comment>
<dbReference type="InterPro" id="IPR028994">
    <property type="entry name" value="Integrin_alpha_N"/>
</dbReference>
<feature type="disulfide bond" evidence="2">
    <location>
        <begin position="542"/>
        <end position="551"/>
    </location>
</feature>
<dbReference type="Pfam" id="PF07699">
    <property type="entry name" value="Ephrin_rec_like"/>
    <property type="match status" value="1"/>
</dbReference>
<feature type="transmembrane region" description="Helical" evidence="3">
    <location>
        <begin position="897"/>
        <end position="919"/>
    </location>
</feature>
<evidence type="ECO:0000256" key="2">
    <source>
        <dbReference type="PROSITE-ProRule" id="PRU00076"/>
    </source>
</evidence>
<dbReference type="PANTHER" id="PTHR46967:SF2">
    <property type="entry name" value="SUSHI, VON WILLEBRAND FACTOR TYPE A, EGF AND PENTRAXIN DOMAIN-CONTAINING PROTEIN 1-LIKE"/>
    <property type="match status" value="1"/>
</dbReference>
<evidence type="ECO:0000313" key="6">
    <source>
        <dbReference type="Proteomes" id="UP000604046"/>
    </source>
</evidence>
<feature type="domain" description="EGF-like" evidence="4">
    <location>
        <begin position="517"/>
        <end position="552"/>
    </location>
</feature>
<dbReference type="PANTHER" id="PTHR46967">
    <property type="entry name" value="INSULIN-LIKE GROWTH FACTOR BINDING PROTEIN,N-TERMINAL"/>
    <property type="match status" value="1"/>
</dbReference>
<dbReference type="InterPro" id="IPR000742">
    <property type="entry name" value="EGF"/>
</dbReference>
<keyword evidence="3" id="KW-0812">Transmembrane</keyword>
<accession>A0A812KPV3</accession>
<gene>
    <name evidence="5" type="primary">SCUBE1</name>
    <name evidence="5" type="ORF">SNAT2548_LOCUS9849</name>
</gene>
<organism evidence="5 6">
    <name type="scientific">Symbiodinium natans</name>
    <dbReference type="NCBI Taxonomy" id="878477"/>
    <lineage>
        <taxon>Eukaryota</taxon>
        <taxon>Sar</taxon>
        <taxon>Alveolata</taxon>
        <taxon>Dinophyceae</taxon>
        <taxon>Suessiales</taxon>
        <taxon>Symbiodiniaceae</taxon>
        <taxon>Symbiodinium</taxon>
    </lineage>
</organism>
<protein>
    <submittedName>
        <fullName evidence="5">SCUBE1 protein</fullName>
    </submittedName>
</protein>
<sequence>MSGSVNIFLLRHSVLPLIDAGLDDMELLVHVNGSTCQGNGWKVLQAVDFDEDGDVDLFVQQRYFERTSKAGLIERTGDENPINIFGGDMAVVADVDGDGRLEVLVKGSIIWSGGPGMTQGLRYFRRAQDNSFVEPAENPVADFSFYNGESGQERGFVVDWNSDGLPDLLVVEFRNMPPQAMRCSYQGDYDYYQHVLKGDLMHNSLMDIYEDVDVGGHSRDDLDFARLTIVDWNRDGFLDLLMSYNRHQSQPRLFENRRERMNEVISAFENVTATSLEPHTGPNNFPNGYRLAVADFDGDGEVDVLIASEADGKLHYHRQVSGRLQAEEQQNPFRNITVPLWWDTFSQQNYYHLVEPIFLDWDNDGDMDLLLGAPDGRIFEQTADGRLEEWPLEQSPVRSFLDELRELKWGLADQTNRFRMMESTWKFVDCDVDGDLDLLRFGYAKDGTWHSRLQACEHDGTHALRCDDDFLCLGANLSNFRTEGFGEVMSFDLGNVTDGRLQLITSHRYSKGAVLWSGGFCAPQNPCNEKGLCTTRQIDCSCVSGHEMADCSGCKPDFYSAQRQLGQLHSCIACPGAGGKVCHGRGLCFDDATARHAPQESTAALTAQGNGTCRCHEVHFSGHDSKGRENCVEGSCPAGTEERNGRCDPCNAGATSVSGGFCKNCLPGRFSLSGSASCLRCPSGSTAQASGASACLTCPAGRYELQQQFCNECPPGFISSMGQSSCAKCPAGFMADKPGSSACVPCAGGFFSEEGSAKCSECPPGFISSMGNSSCAKCPAGFMADKPGSIACVPCPGGFFSEEASAQCIACPSGSISDAASEACRPCDAGFFSGDALTCEPCPGGKVSKSGSNSCQSCPAGEVSSPRSAACTRCEGDLLRAVPDSMQQQCQVLGMDVVFALVGLIAATFFCFLCLTGLYSSIPVEDVSAQGQKWVVTNSLAHLLLKWSLPEVRFSGTGTDALEARCFRVKALNSTQLTLLGDVTELPLDTSMGRLRLKPLRGFLVTGFFRCPLLFWCLLLLAAVVALASQLQWSLLLLVCGVGLCAGALAFSLRRRRGRTSLAKRRQQFFKQWPPVLHRCSRGPDRSVAAGQLQDFLQFFETFIKERSMYYVCSNIVKPLTKPYQVSFAELVGPMEIRWFVSHFWGMPARHLMEAIRKHGLSDQAEQWRESGYWICTFSNSQWHIQEELGNGCWEQSSFYIALTSPECKGTAMIIDELVHPLRRIWCLFEVYHTICLSQRGRSQGLLLCTSTGVLQEGKAGTDVAVAVARTAKDLDTRSAKATSEEDRLMIH</sequence>
<reference evidence="5" key="1">
    <citation type="submission" date="2021-02" db="EMBL/GenBank/DDBJ databases">
        <authorList>
            <person name="Dougan E. K."/>
            <person name="Rhodes N."/>
            <person name="Thang M."/>
            <person name="Chan C."/>
        </authorList>
    </citation>
    <scope>NUCLEOTIDE SEQUENCE</scope>
</reference>
<evidence type="ECO:0000256" key="1">
    <source>
        <dbReference type="ARBA" id="ARBA00022729"/>
    </source>
</evidence>
<dbReference type="InterPro" id="IPR011641">
    <property type="entry name" value="Tyr-kin_ephrin_A/B_rcpt-like"/>
</dbReference>
<feature type="transmembrane region" description="Helical" evidence="3">
    <location>
        <begin position="1033"/>
        <end position="1053"/>
    </location>
</feature>
<keyword evidence="6" id="KW-1185">Reference proteome</keyword>
<evidence type="ECO:0000313" key="5">
    <source>
        <dbReference type="EMBL" id="CAE7234162.1"/>
    </source>
</evidence>
<proteinExistence type="predicted"/>
<dbReference type="Pfam" id="PF13517">
    <property type="entry name" value="FG-GAP_3"/>
    <property type="match status" value="1"/>
</dbReference>
<dbReference type="SUPFAM" id="SSF57184">
    <property type="entry name" value="Growth factor receptor domain"/>
    <property type="match status" value="2"/>
</dbReference>
<dbReference type="EMBL" id="CAJNDS010000789">
    <property type="protein sequence ID" value="CAE7234162.1"/>
    <property type="molecule type" value="Genomic_DNA"/>
</dbReference>
<dbReference type="SMART" id="SM01411">
    <property type="entry name" value="Ephrin_rec_like"/>
    <property type="match status" value="6"/>
</dbReference>
<evidence type="ECO:0000259" key="4">
    <source>
        <dbReference type="PROSITE" id="PS50026"/>
    </source>
</evidence>
<keyword evidence="3" id="KW-0472">Membrane</keyword>
<name>A0A812KPV3_9DINO</name>
<dbReference type="Gene3D" id="2.10.50.10">
    <property type="entry name" value="Tumor Necrosis Factor Receptor, subunit A, domain 2"/>
    <property type="match status" value="3"/>
</dbReference>
<dbReference type="OrthoDB" id="413581at2759"/>
<feature type="transmembrane region" description="Helical" evidence="3">
    <location>
        <begin position="1002"/>
        <end position="1027"/>
    </location>
</feature>